<feature type="region of interest" description="Disordered" evidence="1">
    <location>
        <begin position="85"/>
        <end position="125"/>
    </location>
</feature>
<evidence type="ECO:0000313" key="3">
    <source>
        <dbReference type="Proteomes" id="UP000324222"/>
    </source>
</evidence>
<feature type="compositionally biased region" description="Low complexity" evidence="1">
    <location>
        <begin position="89"/>
        <end position="108"/>
    </location>
</feature>
<keyword evidence="3" id="KW-1185">Reference proteome</keyword>
<protein>
    <submittedName>
        <fullName evidence="2">Uncharacterized protein</fullName>
    </submittedName>
</protein>
<comment type="caution">
    <text evidence="2">The sequence shown here is derived from an EMBL/GenBank/DDBJ whole genome shotgun (WGS) entry which is preliminary data.</text>
</comment>
<reference evidence="2 3" key="1">
    <citation type="submission" date="2019-05" db="EMBL/GenBank/DDBJ databases">
        <title>Another draft genome of Portunus trituberculatus and its Hox gene families provides insights of decapod evolution.</title>
        <authorList>
            <person name="Jeong J.-H."/>
            <person name="Song I."/>
            <person name="Kim S."/>
            <person name="Choi T."/>
            <person name="Kim D."/>
            <person name="Ryu S."/>
            <person name="Kim W."/>
        </authorList>
    </citation>
    <scope>NUCLEOTIDE SEQUENCE [LARGE SCALE GENOMIC DNA]</scope>
    <source>
        <tissue evidence="2">Muscle</tissue>
    </source>
</reference>
<accession>A0A5B7FHB8</accession>
<evidence type="ECO:0000313" key="2">
    <source>
        <dbReference type="EMBL" id="MPC46631.1"/>
    </source>
</evidence>
<feature type="compositionally biased region" description="Basic and acidic residues" evidence="1">
    <location>
        <begin position="18"/>
        <end position="38"/>
    </location>
</feature>
<proteinExistence type="predicted"/>
<dbReference type="Proteomes" id="UP000324222">
    <property type="component" value="Unassembled WGS sequence"/>
</dbReference>
<feature type="region of interest" description="Disordered" evidence="1">
    <location>
        <begin position="18"/>
        <end position="67"/>
    </location>
</feature>
<name>A0A5B7FHB8_PORTR</name>
<evidence type="ECO:0000256" key="1">
    <source>
        <dbReference type="SAM" id="MobiDB-lite"/>
    </source>
</evidence>
<gene>
    <name evidence="2" type="ORF">E2C01_040355</name>
</gene>
<dbReference type="AlphaFoldDB" id="A0A5B7FHB8"/>
<sequence length="142" mass="15982">MAKDRRNKREKTRIVNWVRKEEVGHEGDEREAGREAGSKEGSGCTWQQTRHPKRGGANATRQFSGGGNSYVNVRRMHIADYLALYPPNTHFSPHTPRHTPTPSSHLPPLSSPHPTHPPWSTSMPANTRKLHHVLHEIPLPAS</sequence>
<dbReference type="EMBL" id="VSRR010007302">
    <property type="protein sequence ID" value="MPC46631.1"/>
    <property type="molecule type" value="Genomic_DNA"/>
</dbReference>
<organism evidence="2 3">
    <name type="scientific">Portunus trituberculatus</name>
    <name type="common">Swimming crab</name>
    <name type="synonym">Neptunus trituberculatus</name>
    <dbReference type="NCBI Taxonomy" id="210409"/>
    <lineage>
        <taxon>Eukaryota</taxon>
        <taxon>Metazoa</taxon>
        <taxon>Ecdysozoa</taxon>
        <taxon>Arthropoda</taxon>
        <taxon>Crustacea</taxon>
        <taxon>Multicrustacea</taxon>
        <taxon>Malacostraca</taxon>
        <taxon>Eumalacostraca</taxon>
        <taxon>Eucarida</taxon>
        <taxon>Decapoda</taxon>
        <taxon>Pleocyemata</taxon>
        <taxon>Brachyura</taxon>
        <taxon>Eubrachyura</taxon>
        <taxon>Portunoidea</taxon>
        <taxon>Portunidae</taxon>
        <taxon>Portuninae</taxon>
        <taxon>Portunus</taxon>
    </lineage>
</organism>